<evidence type="ECO:0000256" key="1">
    <source>
        <dbReference type="SAM" id="Phobius"/>
    </source>
</evidence>
<name>A0ABN6MXD8_9BACT</name>
<evidence type="ECO:0000259" key="2">
    <source>
        <dbReference type="Pfam" id="PF17158"/>
    </source>
</evidence>
<accession>A0ABN6MXD8</accession>
<protein>
    <recommendedName>
        <fullName evidence="2">Membrane-associated sensor domain-containing protein</fullName>
    </recommendedName>
</protein>
<keyword evidence="1" id="KW-0472">Membrane</keyword>
<feature type="transmembrane region" description="Helical" evidence="1">
    <location>
        <begin position="210"/>
        <end position="231"/>
    </location>
</feature>
<feature type="transmembrane region" description="Helical" evidence="1">
    <location>
        <begin position="95"/>
        <end position="113"/>
    </location>
</feature>
<feature type="transmembrane region" description="Helical" evidence="1">
    <location>
        <begin position="33"/>
        <end position="52"/>
    </location>
</feature>
<evidence type="ECO:0000313" key="3">
    <source>
        <dbReference type="EMBL" id="BDG04198.1"/>
    </source>
</evidence>
<keyword evidence="1" id="KW-0812">Transmembrane</keyword>
<feature type="transmembrane region" description="Helical" evidence="1">
    <location>
        <begin position="238"/>
        <end position="258"/>
    </location>
</feature>
<feature type="transmembrane region" description="Helical" evidence="1">
    <location>
        <begin position="169"/>
        <end position="190"/>
    </location>
</feature>
<feature type="transmembrane region" description="Helical" evidence="1">
    <location>
        <begin position="264"/>
        <end position="284"/>
    </location>
</feature>
<dbReference type="Pfam" id="PF17158">
    <property type="entry name" value="MASE4"/>
    <property type="match status" value="1"/>
</dbReference>
<feature type="transmembrane region" description="Helical" evidence="1">
    <location>
        <begin position="133"/>
        <end position="153"/>
    </location>
</feature>
<feature type="domain" description="Membrane-associated sensor" evidence="2">
    <location>
        <begin position="60"/>
        <end position="285"/>
    </location>
</feature>
<gene>
    <name evidence="3" type="ORF">AMOR_31940</name>
</gene>
<organism evidence="3 4">
    <name type="scientific">Anaeromyxobacter oryzae</name>
    <dbReference type="NCBI Taxonomy" id="2918170"/>
    <lineage>
        <taxon>Bacteria</taxon>
        <taxon>Pseudomonadati</taxon>
        <taxon>Myxococcota</taxon>
        <taxon>Myxococcia</taxon>
        <taxon>Myxococcales</taxon>
        <taxon>Cystobacterineae</taxon>
        <taxon>Anaeromyxobacteraceae</taxon>
        <taxon>Anaeromyxobacter</taxon>
    </lineage>
</organism>
<feature type="transmembrane region" description="Helical" evidence="1">
    <location>
        <begin position="64"/>
        <end position="83"/>
    </location>
</feature>
<keyword evidence="4" id="KW-1185">Reference proteome</keyword>
<proteinExistence type="predicted"/>
<dbReference type="InterPro" id="IPR033424">
    <property type="entry name" value="MASE4"/>
</dbReference>
<dbReference type="Proteomes" id="UP001162891">
    <property type="component" value="Chromosome"/>
</dbReference>
<dbReference type="EMBL" id="AP025591">
    <property type="protein sequence ID" value="BDG04198.1"/>
    <property type="molecule type" value="Genomic_DNA"/>
</dbReference>
<keyword evidence="1" id="KW-1133">Transmembrane helix</keyword>
<reference evidence="4" key="1">
    <citation type="journal article" date="2022" name="Int. J. Syst. Evol. Microbiol.">
        <title>Anaeromyxobacter oryzae sp. nov., Anaeromyxobacter diazotrophicus sp. nov. and Anaeromyxobacter paludicola sp. nov., isolated from paddy soils.</title>
        <authorList>
            <person name="Itoh H."/>
            <person name="Xu Z."/>
            <person name="Mise K."/>
            <person name="Masuda Y."/>
            <person name="Ushijima N."/>
            <person name="Hayakawa C."/>
            <person name="Shiratori Y."/>
            <person name="Senoo K."/>
        </authorList>
    </citation>
    <scope>NUCLEOTIDE SEQUENCE [LARGE SCALE GENOMIC DNA]</scope>
    <source>
        <strain evidence="4">Red232</strain>
    </source>
</reference>
<sequence>MDLISSEPPASAAPARQEFILSRLPASRANKRAALVMVFVLVLAFLVVAGPLSTMKLSRVDAFIPMYAAAMFVNDAITAILLFAQYSILRSRSLLAIASGYLFTALMLVPWTLTFPGVFAPRGLLGAGLQSTAWVYLLWHGGFATFVIAYALLKDDHAVARLRRTSPRSAILASVAMTIFLVGLATTLVTAGDRFLPRIMADTIRLDFRWNYGAASVALSSVVALVVLWVRRRSVLDLCLMVVMCAVIIEVTLISFPVPARFSIGWYSGRIFGVLSGSLVLFVLL</sequence>
<evidence type="ECO:0000313" key="4">
    <source>
        <dbReference type="Proteomes" id="UP001162891"/>
    </source>
</evidence>